<protein>
    <submittedName>
        <fullName evidence="1">Phage protein D</fullName>
    </submittedName>
</protein>
<accession>A0A428MMA5</accession>
<gene>
    <name evidence="1" type="ORF">EDE15_3538</name>
</gene>
<evidence type="ECO:0000313" key="1">
    <source>
        <dbReference type="EMBL" id="RSL17985.1"/>
    </source>
</evidence>
<proteinExistence type="predicted"/>
<dbReference type="SUPFAM" id="SSF69279">
    <property type="entry name" value="Phage tail proteins"/>
    <property type="match status" value="1"/>
</dbReference>
<dbReference type="EMBL" id="RSDW01000001">
    <property type="protein sequence ID" value="RSL17985.1"/>
    <property type="molecule type" value="Genomic_DNA"/>
</dbReference>
<organism evidence="1 2">
    <name type="scientific">Edaphobacter aggregans</name>
    <dbReference type="NCBI Taxonomy" id="570835"/>
    <lineage>
        <taxon>Bacteria</taxon>
        <taxon>Pseudomonadati</taxon>
        <taxon>Acidobacteriota</taxon>
        <taxon>Terriglobia</taxon>
        <taxon>Terriglobales</taxon>
        <taxon>Acidobacteriaceae</taxon>
        <taxon>Edaphobacter</taxon>
    </lineage>
</organism>
<dbReference type="OrthoDB" id="141597at2"/>
<keyword evidence="2" id="KW-1185">Reference proteome</keyword>
<dbReference type="AlphaFoldDB" id="A0A428MMA5"/>
<sequence length="361" mass="39310">MPDNGLIQGSYGARPSIIVGGTQQPALSDGLQELLVEETTAGLSRCEATFANWGPKGNSADFLYFDRQLFDFGKSLQITMGAGPASGVVFQGRVMGMEGRYLRSRPPELLVLAEDRLQDLRLTRRTRTFENLSDSDLFQSVASQYGLQTNIAVSGPTYRVLAQINQSDLAFLRERARSIDAELWIDGSTLNVQSRNQRETDDVTLTFGEGLMEFSVLADIAGQASGFVVCGWDVLGKRALKYRATSTILAGELNGDMAGATVMTSAIGSHDQQIVHDLPFSAQEAQALAESEYRRAARRFVTGTGVAEGDARLRVGTKLTLQATGTMFDGNYYVTQVRHLFDGVNGYRTQFAVERTGIATS</sequence>
<evidence type="ECO:0000313" key="2">
    <source>
        <dbReference type="Proteomes" id="UP000269669"/>
    </source>
</evidence>
<dbReference type="RefSeq" id="WP_125486402.1">
    <property type="nucleotide sequence ID" value="NZ_RSDW01000001.1"/>
</dbReference>
<dbReference type="Proteomes" id="UP000269669">
    <property type="component" value="Unassembled WGS sequence"/>
</dbReference>
<name>A0A428MMA5_9BACT</name>
<comment type="caution">
    <text evidence="1">The sequence shown here is derived from an EMBL/GenBank/DDBJ whole genome shotgun (WGS) entry which is preliminary data.</text>
</comment>
<reference evidence="1 2" key="1">
    <citation type="submission" date="2018-12" db="EMBL/GenBank/DDBJ databases">
        <title>Sequencing of bacterial isolates from soil warming experiment in Harvard Forest, Massachusetts, USA.</title>
        <authorList>
            <person name="Deangelis K."/>
        </authorList>
    </citation>
    <scope>NUCLEOTIDE SEQUENCE [LARGE SCALE GENOMIC DNA]</scope>
    <source>
        <strain evidence="1 2">EB153</strain>
    </source>
</reference>